<dbReference type="PANTHER" id="PTHR30251">
    <property type="entry name" value="PILUS ASSEMBLY CHAPERONE"/>
    <property type="match status" value="1"/>
</dbReference>
<dbReference type="Proteomes" id="UP000460626">
    <property type="component" value="Unassembled WGS sequence"/>
</dbReference>
<evidence type="ECO:0000256" key="1">
    <source>
        <dbReference type="SAM" id="SignalP"/>
    </source>
</evidence>
<feature type="chain" id="PRO_5032321090" evidence="1">
    <location>
        <begin position="27"/>
        <end position="254"/>
    </location>
</feature>
<dbReference type="OrthoDB" id="369595at2"/>
<protein>
    <submittedName>
        <fullName evidence="3">Fimbria/pilus periplasmic chaperone</fullName>
    </submittedName>
</protein>
<accession>A0A845A160</accession>
<dbReference type="Pfam" id="PF00345">
    <property type="entry name" value="PapD_N"/>
    <property type="match status" value="1"/>
</dbReference>
<gene>
    <name evidence="3" type="ORF">GRI62_09615</name>
</gene>
<dbReference type="InterPro" id="IPR008962">
    <property type="entry name" value="PapD-like_sf"/>
</dbReference>
<evidence type="ECO:0000313" key="3">
    <source>
        <dbReference type="EMBL" id="MXO93865.1"/>
    </source>
</evidence>
<dbReference type="GO" id="GO:0071555">
    <property type="term" value="P:cell wall organization"/>
    <property type="evidence" value="ECO:0007669"/>
    <property type="project" value="InterPro"/>
</dbReference>
<dbReference type="RefSeq" id="WP_160731854.1">
    <property type="nucleotide sequence ID" value="NZ_BMJK01000001.1"/>
</dbReference>
<keyword evidence="1" id="KW-0732">Signal</keyword>
<dbReference type="EMBL" id="WTYH01000001">
    <property type="protein sequence ID" value="MXO93865.1"/>
    <property type="molecule type" value="Genomic_DNA"/>
</dbReference>
<reference evidence="3 4" key="1">
    <citation type="submission" date="2019-12" db="EMBL/GenBank/DDBJ databases">
        <title>Genomic-based taxomic classification of the family Erythrobacteraceae.</title>
        <authorList>
            <person name="Xu L."/>
        </authorList>
    </citation>
    <scope>NUCLEOTIDE SEQUENCE [LARGE SCALE GENOMIC DNA]</scope>
    <source>
        <strain evidence="3 4">RC4-10-4</strain>
    </source>
</reference>
<comment type="caution">
    <text evidence="3">The sequence shown here is derived from an EMBL/GenBank/DDBJ whole genome shotgun (WGS) entry which is preliminary data.</text>
</comment>
<evidence type="ECO:0000313" key="4">
    <source>
        <dbReference type="Proteomes" id="UP000460626"/>
    </source>
</evidence>
<dbReference type="PANTHER" id="PTHR30251:SF4">
    <property type="entry name" value="SLR1668 PROTEIN"/>
    <property type="match status" value="1"/>
</dbReference>
<feature type="signal peptide" evidence="1">
    <location>
        <begin position="1"/>
        <end position="26"/>
    </location>
</feature>
<dbReference type="Gene3D" id="2.60.40.10">
    <property type="entry name" value="Immunoglobulins"/>
    <property type="match status" value="1"/>
</dbReference>
<dbReference type="GO" id="GO:0030288">
    <property type="term" value="C:outer membrane-bounded periplasmic space"/>
    <property type="evidence" value="ECO:0007669"/>
    <property type="project" value="InterPro"/>
</dbReference>
<name>A0A845A160_9SPHN</name>
<dbReference type="InterPro" id="IPR013783">
    <property type="entry name" value="Ig-like_fold"/>
</dbReference>
<dbReference type="SUPFAM" id="SSF49354">
    <property type="entry name" value="PapD-like"/>
    <property type="match status" value="1"/>
</dbReference>
<proteinExistence type="predicted"/>
<feature type="domain" description="Pili assembly chaperone N-terminal" evidence="2">
    <location>
        <begin position="41"/>
        <end position="155"/>
    </location>
</feature>
<keyword evidence="4" id="KW-1185">Reference proteome</keyword>
<dbReference type="InterPro" id="IPR016147">
    <property type="entry name" value="Pili_assmbl_chaperone_N"/>
</dbReference>
<organism evidence="3 4">
    <name type="scientific">Aurantiacibacter arachoides</name>
    <dbReference type="NCBI Taxonomy" id="1850444"/>
    <lineage>
        <taxon>Bacteria</taxon>
        <taxon>Pseudomonadati</taxon>
        <taxon>Pseudomonadota</taxon>
        <taxon>Alphaproteobacteria</taxon>
        <taxon>Sphingomonadales</taxon>
        <taxon>Erythrobacteraceae</taxon>
        <taxon>Aurantiacibacter</taxon>
    </lineage>
</organism>
<dbReference type="AlphaFoldDB" id="A0A845A160"/>
<sequence length="254" mass="27652">MSNLFRTFATFACTAALIVPVQQAEAYDLTPIVVQLKPNGAGSSQTMVITNSHGVPIAIEIQAFQRTQMPTGEDQLEPEDEDLIVYPPQMVIPPNSSQSFRVQWVGDPAPERELAYRIVTQQLPIRFEERIDADRAADLTVRYRYEAALYILPDGAEPSARLVSVERVRDEAGVESLELAIVSEGTMRAILHEPVIELTAAGGSALELTGDAITPLEGLNILPGVERRVRIAAPAQLPPGPLSGALTTRYVVLQ</sequence>
<evidence type="ECO:0000259" key="2">
    <source>
        <dbReference type="Pfam" id="PF00345"/>
    </source>
</evidence>
<dbReference type="InterPro" id="IPR050643">
    <property type="entry name" value="Periplasmic_pilus_chap"/>
</dbReference>